<dbReference type="KEGG" id="arev:RVR_3122"/>
<evidence type="ECO:0000313" key="3">
    <source>
        <dbReference type="Proteomes" id="UP000595703"/>
    </source>
</evidence>
<keyword evidence="1" id="KW-1133">Transmembrane helix</keyword>
<gene>
    <name evidence="2" type="ORF">RVR_3122</name>
</gene>
<dbReference type="InterPro" id="IPR043148">
    <property type="entry name" value="TagF_C"/>
</dbReference>
<reference evidence="2 3" key="3">
    <citation type="journal article" date="2011" name="Nat. Chem. Biol.">
        <title>Reveromycin A biosynthesis uses RevG and RevJ for stereospecific spiroacetal formation.</title>
        <authorList>
            <person name="Takahashi S."/>
            <person name="Toyoda A."/>
            <person name="Sekiyama Y."/>
            <person name="Takagi H."/>
            <person name="Nogawa T."/>
            <person name="Uramoto M."/>
            <person name="Suzuki R."/>
            <person name="Koshino H."/>
            <person name="Kumano T."/>
            <person name="Panthee S."/>
            <person name="Dairi T."/>
            <person name="Ishikawa J."/>
            <person name="Ikeda H."/>
            <person name="Sakaki Y."/>
            <person name="Osada H."/>
        </authorList>
    </citation>
    <scope>NUCLEOTIDE SEQUENCE [LARGE SCALE GENOMIC DNA]</scope>
    <source>
        <strain evidence="2 3">SN-593</strain>
    </source>
</reference>
<keyword evidence="3" id="KW-1185">Reference proteome</keyword>
<dbReference type="RefSeq" id="WP_202233700.1">
    <property type="nucleotide sequence ID" value="NZ_AP018365.1"/>
</dbReference>
<keyword evidence="1" id="KW-0472">Membrane</keyword>
<evidence type="ECO:0000256" key="1">
    <source>
        <dbReference type="SAM" id="Phobius"/>
    </source>
</evidence>
<keyword evidence="1" id="KW-0812">Transmembrane</keyword>
<reference evidence="2 3" key="2">
    <citation type="journal article" date="2011" name="J. Antibiot.">
        <title>Furaquinocins I and J: novel polyketide isoprenoid hybrid compounds from Streptomyces reveromyceticus SN-593.</title>
        <authorList>
            <person name="Panthee S."/>
            <person name="Takahashi S."/>
            <person name="Takagi H."/>
            <person name="Nogawa T."/>
            <person name="Oowada E."/>
            <person name="Uramoto M."/>
            <person name="Osada H."/>
        </authorList>
    </citation>
    <scope>NUCLEOTIDE SEQUENCE [LARGE SCALE GENOMIC DNA]</scope>
    <source>
        <strain evidence="2 3">SN-593</strain>
    </source>
</reference>
<feature type="transmembrane region" description="Helical" evidence="1">
    <location>
        <begin position="71"/>
        <end position="87"/>
    </location>
</feature>
<feature type="transmembrane region" description="Helical" evidence="1">
    <location>
        <begin position="174"/>
        <end position="198"/>
    </location>
</feature>
<feature type="transmembrane region" description="Helical" evidence="1">
    <location>
        <begin position="32"/>
        <end position="50"/>
    </location>
</feature>
<accession>A0A7U3URN0</accession>
<protein>
    <recommendedName>
        <fullName evidence="4">Integral membrane protein</fullName>
    </recommendedName>
</protein>
<evidence type="ECO:0000313" key="2">
    <source>
        <dbReference type="EMBL" id="BBA97401.1"/>
    </source>
</evidence>
<organism evidence="2 3">
    <name type="scientific">Actinacidiphila reveromycinica</name>
    <dbReference type="NCBI Taxonomy" id="659352"/>
    <lineage>
        <taxon>Bacteria</taxon>
        <taxon>Bacillati</taxon>
        <taxon>Actinomycetota</taxon>
        <taxon>Actinomycetes</taxon>
        <taxon>Kitasatosporales</taxon>
        <taxon>Streptomycetaceae</taxon>
        <taxon>Actinacidiphila</taxon>
    </lineage>
</organism>
<sequence length="686" mass="74201">MARVASGGELAAALLMLLSYPCLVIAALLPSLWFFAAAGAVSYVTDWYLHQRRSYLINRLSKARAGLSLRFLLRELTLVLLMAQLNLANSRAFSAAIVCFLVFYGMQAPHSALITLIRNRRKLPFGTRNIDLSGMRITKAPSPVLISRAAEKMLHLDLFAVIGLLIYAKDGHLAYVYAGAALTLGLGIVYTLALAPYLTRRRLPAKTDEALAFMDTWLRAYRPTTVLYFSGSPDSAYQVNMWLDTMADLPGERPLVILRERAILLQLADTAVPVLCVPGAVHLMNMDLSTVRVALYPANVGKNIHLLRVPSMKHVFVGHGDSDKVASINPFSKAYDEVWTAGKAGRDRYALADVGVRDEDVVEVGRPQLAGIAAWDGAAASGIPTVLYAPTWEGWTDEPGNTSLILAGANIMRGLVGSATPVRVLYKPHPFTGTVNPKAKRAHEKVVAVLEKANAERAADPDWSARIAEGKAVQAAARAELASIQGELDSLVAEVTSAEGDMATMSRDSMADPELTARLAELRGRWNAAYWRSLSAWEHKVVTGPMPHLYECFNESDAMVSDISSVVSDFVATGKPYAITDSAQLGEEEFKRQNTAARAALVLDNSASRVGELVTAVVSPAGDPLAGPRREIKQYLLGPDHPTSIERFTAAVRELAHKADIRLTQQAALGQTGDADLLGGPTAQAR</sequence>
<dbReference type="EMBL" id="AP018365">
    <property type="protein sequence ID" value="BBA97401.1"/>
    <property type="molecule type" value="Genomic_DNA"/>
</dbReference>
<proteinExistence type="predicted"/>
<evidence type="ECO:0008006" key="4">
    <source>
        <dbReference type="Google" id="ProtNLM"/>
    </source>
</evidence>
<reference evidence="2 3" key="4">
    <citation type="journal article" date="2020" name="Sci. Rep.">
        <title>beta-carboline chemical signals induce reveromycin production through a LuxR family regulator in Streptomyces sp. SN-593.</title>
        <authorList>
            <person name="Panthee S."/>
            <person name="Kito N."/>
            <person name="Hayashi T."/>
            <person name="Shimizu T."/>
            <person name="Ishikawa J."/>
            <person name="Hamamoto H."/>
            <person name="Osada H."/>
            <person name="Takahashi S."/>
        </authorList>
    </citation>
    <scope>NUCLEOTIDE SEQUENCE [LARGE SCALE GENOMIC DNA]</scope>
    <source>
        <strain evidence="2 3">SN-593</strain>
    </source>
</reference>
<dbReference type="AlphaFoldDB" id="A0A7U3URN0"/>
<dbReference type="Gene3D" id="3.40.50.12580">
    <property type="match status" value="1"/>
</dbReference>
<feature type="transmembrane region" description="Helical" evidence="1">
    <location>
        <begin position="93"/>
        <end position="117"/>
    </location>
</feature>
<reference evidence="2 3" key="1">
    <citation type="journal article" date="2010" name="J. Bacteriol.">
        <title>Biochemical characterization of a novel indole prenyltransferase from Streptomyces sp. SN-593.</title>
        <authorList>
            <person name="Takahashi S."/>
            <person name="Takagi H."/>
            <person name="Toyoda A."/>
            <person name="Uramoto M."/>
            <person name="Nogawa T."/>
            <person name="Ueki M."/>
            <person name="Sakaki Y."/>
            <person name="Osada H."/>
        </authorList>
    </citation>
    <scope>NUCLEOTIDE SEQUENCE [LARGE SCALE GENOMIC DNA]</scope>
    <source>
        <strain evidence="2 3">SN-593</strain>
    </source>
</reference>
<name>A0A7U3URN0_9ACTN</name>
<dbReference type="Proteomes" id="UP000595703">
    <property type="component" value="Chromosome"/>
</dbReference>